<sequence>MQLLVIDDHPIVRQGMVAALRQLQAGIEVLEASDGAHGLELLEANPRIKAVLIDLEMQPLGGIPTIRQIRQMQPALPVLVVAGSEQPEDFHAAIQAGANGYCPKSAGLRTMRHALRQVLDGTLYVPTFMGPASQ</sequence>
<evidence type="ECO:0000313" key="3">
    <source>
        <dbReference type="EMBL" id="WNO06640.1"/>
    </source>
</evidence>
<dbReference type="EMBL" id="CP132507">
    <property type="protein sequence ID" value="WNO06640.1"/>
    <property type="molecule type" value="Genomic_DNA"/>
</dbReference>
<gene>
    <name evidence="3" type="ORF">RAN89_01195</name>
</gene>
<dbReference type="Pfam" id="PF00072">
    <property type="entry name" value="Response_reg"/>
    <property type="match status" value="1"/>
</dbReference>
<dbReference type="InterPro" id="IPR051015">
    <property type="entry name" value="EvgA-like"/>
</dbReference>
<dbReference type="SMART" id="SM00448">
    <property type="entry name" value="REC"/>
    <property type="match status" value="1"/>
</dbReference>
<keyword evidence="4" id="KW-1185">Reference proteome</keyword>
<dbReference type="RefSeq" id="WP_313869322.1">
    <property type="nucleotide sequence ID" value="NZ_CP132507.1"/>
</dbReference>
<dbReference type="InterPro" id="IPR001789">
    <property type="entry name" value="Sig_transdc_resp-reg_receiver"/>
</dbReference>
<dbReference type="Gene3D" id="3.40.50.2300">
    <property type="match status" value="1"/>
</dbReference>
<dbReference type="PANTHER" id="PTHR45566">
    <property type="entry name" value="HTH-TYPE TRANSCRIPTIONAL REGULATOR YHJB-RELATED"/>
    <property type="match status" value="1"/>
</dbReference>
<dbReference type="InterPro" id="IPR011006">
    <property type="entry name" value="CheY-like_superfamily"/>
</dbReference>
<proteinExistence type="predicted"/>
<evidence type="ECO:0000313" key="4">
    <source>
        <dbReference type="Proteomes" id="UP001302257"/>
    </source>
</evidence>
<organism evidence="3 4">
    <name type="scientific">Rhodoferax mekongensis</name>
    <dbReference type="NCBI Taxonomy" id="3068341"/>
    <lineage>
        <taxon>Bacteria</taxon>
        <taxon>Pseudomonadati</taxon>
        <taxon>Pseudomonadota</taxon>
        <taxon>Betaproteobacteria</taxon>
        <taxon>Burkholderiales</taxon>
        <taxon>Comamonadaceae</taxon>
        <taxon>Rhodoferax</taxon>
    </lineage>
</organism>
<name>A0ABZ0B4H6_9BURK</name>
<dbReference type="SUPFAM" id="SSF52172">
    <property type="entry name" value="CheY-like"/>
    <property type="match status" value="1"/>
</dbReference>
<protein>
    <submittedName>
        <fullName evidence="3">Response regulator transcription factor</fullName>
    </submittedName>
</protein>
<accession>A0ABZ0B4H6</accession>
<dbReference type="InterPro" id="IPR058245">
    <property type="entry name" value="NreC/VraR/RcsB-like_REC"/>
</dbReference>
<feature type="domain" description="Response regulatory" evidence="2">
    <location>
        <begin position="2"/>
        <end position="119"/>
    </location>
</feature>
<dbReference type="PROSITE" id="PS50110">
    <property type="entry name" value="RESPONSE_REGULATORY"/>
    <property type="match status" value="1"/>
</dbReference>
<reference evidence="3 4" key="1">
    <citation type="submission" date="2023-08" db="EMBL/GenBank/DDBJ databases">
        <title>Rhodoferax potami sp. nov. and Rhodoferax mekongensis sp. nov., isolated from the Mekong River in Thailand.</title>
        <authorList>
            <person name="Kitikhun S."/>
            <person name="Charoenyingcharoen P."/>
            <person name="Siriarchawattana P."/>
            <person name="Likhitrattanapisal S."/>
            <person name="Nilsakha T."/>
            <person name="Chanpet A."/>
            <person name="Rattanawaree P."/>
            <person name="Ingsriswang S."/>
        </authorList>
    </citation>
    <scope>NUCLEOTIDE SEQUENCE [LARGE SCALE GENOMIC DNA]</scope>
    <source>
        <strain evidence="3 4">TBRC 17307</strain>
    </source>
</reference>
<dbReference type="Proteomes" id="UP001302257">
    <property type="component" value="Chromosome"/>
</dbReference>
<feature type="modified residue" description="4-aspartylphosphate" evidence="1">
    <location>
        <position position="54"/>
    </location>
</feature>
<dbReference type="CDD" id="cd17535">
    <property type="entry name" value="REC_NarL-like"/>
    <property type="match status" value="1"/>
</dbReference>
<evidence type="ECO:0000256" key="1">
    <source>
        <dbReference type="PROSITE-ProRule" id="PRU00169"/>
    </source>
</evidence>
<keyword evidence="1" id="KW-0597">Phosphoprotein</keyword>
<evidence type="ECO:0000259" key="2">
    <source>
        <dbReference type="PROSITE" id="PS50110"/>
    </source>
</evidence>
<dbReference type="PANTHER" id="PTHR45566:SF1">
    <property type="entry name" value="HTH-TYPE TRANSCRIPTIONAL REGULATOR YHJB-RELATED"/>
    <property type="match status" value="1"/>
</dbReference>